<accession>K8Y3U7</accession>
<organism evidence="1 2">
    <name type="scientific">Leptospira santarosai serovar Shermani str. LT 821</name>
    <dbReference type="NCBI Taxonomy" id="758847"/>
    <lineage>
        <taxon>Bacteria</taxon>
        <taxon>Pseudomonadati</taxon>
        <taxon>Spirochaetota</taxon>
        <taxon>Spirochaetia</taxon>
        <taxon>Leptospirales</taxon>
        <taxon>Leptospiraceae</taxon>
        <taxon>Leptospira</taxon>
    </lineage>
</organism>
<dbReference type="KEGG" id="lst:LSS_06110"/>
<reference evidence="1 2" key="2">
    <citation type="journal article" date="2014" name="Emerg. Microbes Infect.">
        <title>Potential impact on kidney infection: a whole-genome analysis of Leptospira santarosai serovar Shermani.</title>
        <authorList>
            <person name="Chou L.F."/>
            <person name="Chen T.W."/>
            <person name="Ko Y.C."/>
            <person name="Pan M.J."/>
            <person name="Tian Y.C."/>
            <person name="Chiu C.H."/>
            <person name="Tang P."/>
            <person name="Hung C.C."/>
            <person name="Yang C.W."/>
        </authorList>
    </citation>
    <scope>NUCLEOTIDE SEQUENCE</scope>
    <source>
        <strain evidence="1 2">LT 821</strain>
    </source>
</reference>
<evidence type="ECO:0000313" key="1">
    <source>
        <dbReference type="EMBL" id="EKT87666.1"/>
    </source>
</evidence>
<name>K8Y3U7_9LEPT</name>
<sequence>MIKRKIEIYNKIKEGMRLYKIQSLWELPQVANFEQRLFANLNSRHSPLCYKLVEYRFFSRFWNKS</sequence>
<protein>
    <submittedName>
        <fullName evidence="1">Uncharacterized protein</fullName>
    </submittedName>
</protein>
<gene>
    <name evidence="1" type="ORF">LSS_06110</name>
</gene>
<proteinExistence type="predicted"/>
<reference evidence="1 2" key="1">
    <citation type="journal article" date="2012" name="Gene">
        <title>Sequence of Leptospira santarosai serovar Shermani genome and prediction of virulence-associated genes.</title>
        <authorList>
            <person name="Chou L.F."/>
            <person name="Chen Y.T."/>
            <person name="Lu C.W."/>
            <person name="Ko Y.C."/>
            <person name="Tang C.Y."/>
            <person name="Pan M.J."/>
            <person name="Tian Y.C."/>
            <person name="Chiu C.H."/>
            <person name="Hung C.C."/>
            <person name="Yang C.W."/>
        </authorList>
    </citation>
    <scope>NUCLEOTIDE SEQUENCE [LARGE SCALE GENOMIC DNA]</scope>
    <source>
        <strain evidence="1">LT 821</strain>
    </source>
</reference>
<dbReference type="AlphaFoldDB" id="K8Y3U7"/>
<evidence type="ECO:0000313" key="2">
    <source>
        <dbReference type="Proteomes" id="UP000035800"/>
    </source>
</evidence>
<dbReference type="Proteomes" id="UP000035800">
    <property type="component" value="Chromosome I"/>
</dbReference>
<dbReference type="EMBL" id="CP006694">
    <property type="protein sequence ID" value="EKT87666.1"/>
    <property type="molecule type" value="Genomic_DNA"/>
</dbReference>